<dbReference type="GO" id="GO:0008745">
    <property type="term" value="F:N-acetylmuramoyl-L-alanine amidase activity"/>
    <property type="evidence" value="ECO:0007669"/>
    <property type="project" value="InterPro"/>
</dbReference>
<keyword evidence="1" id="KW-0378">Hydrolase</keyword>
<dbReference type="SUPFAM" id="SSF50044">
    <property type="entry name" value="SH3-domain"/>
    <property type="match status" value="1"/>
</dbReference>
<evidence type="ECO:0000256" key="2">
    <source>
        <dbReference type="ARBA" id="ARBA00023316"/>
    </source>
</evidence>
<dbReference type="GO" id="GO:0009253">
    <property type="term" value="P:peptidoglycan catabolic process"/>
    <property type="evidence" value="ECO:0007669"/>
    <property type="project" value="InterPro"/>
</dbReference>
<name>D0BJT1_9LACT</name>
<sequence length="472" mass="52796">MENVNKIIRNKNVQYFISFSAFLLAFGFSIIPLIDASPSPFSSQVETTVVANHQHEEETQNNEKLDKSLVAQVAAVETEASVKLYQEPNTQQFPIAEVKKGEYVLVLHKVNNEWLQVQFHQQVAWMPTKDVLLTHLMIGHSSGAVSMYKEANNSSQVVTTIPFGQPFYLLDDQQSNFAKVSYNGQEGYVDSNQLNYAVDHMNELYKLQAGLPQTLDAKKMVASKLKETPLYESADMFSKRISTVNAGTIFNYEDRENDFYKVSIGNGKKAYIPYWLVNANFAAVETDPHIPQGIEQAKIVIDPGHGGDDPGAVVTFSEKHEADHTLTTALLLKKELEDLGATVILTRDSDKSVSLENRAQLSNREQANAFISLHFDSGPNPNASGTTGYYFAATSENLAQTVNKYIARNLPVKSQGTKFQNFLVLRENKQPSILLELGYLNNVEDNKLIESTEYQENIAKSIASALKEYFQQ</sequence>
<reference evidence="5" key="2">
    <citation type="submission" date="2011-10" db="EMBL/GenBank/DDBJ databases">
        <title>The Genome Sequence of Granulicatella elegans ATCC 700633.</title>
        <authorList>
            <consortium name="The Broad Institute Genome Sequencing Platform"/>
            <consortium name="The Broad Institute Genome Sequencing Center for Infectious Disease"/>
            <person name="Earl A."/>
            <person name="Ward D."/>
            <person name="Feldgarden M."/>
            <person name="Gevers D."/>
            <person name="Sibley C.D."/>
            <person name="Field T.R."/>
            <person name="Grinwis M."/>
            <person name="Eshaghurshan C.S."/>
            <person name="Surette M.G."/>
            <person name="Young S.K."/>
            <person name="Zeng Q."/>
            <person name="Gargeya S."/>
            <person name="Fitzgerald M."/>
            <person name="Haas B."/>
            <person name="Abouelleil A."/>
            <person name="Alvarado L."/>
            <person name="Arachchi H.M."/>
            <person name="Berlin A."/>
            <person name="Brown A."/>
            <person name="Chapman S.B."/>
            <person name="Chen Z."/>
            <person name="Dunbar C."/>
            <person name="Freedman E."/>
            <person name="Gearin G."/>
            <person name="Goldberg J."/>
            <person name="Griggs A."/>
            <person name="Gujja S."/>
            <person name="Heiman D."/>
            <person name="Howarth C."/>
            <person name="Larson L."/>
            <person name="Lui A."/>
            <person name="MacDonald P.J.P."/>
            <person name="Montmayeur A."/>
            <person name="Murphy C."/>
            <person name="Neiman D."/>
            <person name="Pearson M."/>
            <person name="Priest M."/>
            <person name="Roberts A."/>
            <person name="Saif S."/>
            <person name="Shea T."/>
            <person name="Shenoy N."/>
            <person name="Sisk P."/>
            <person name="Stolte C."/>
            <person name="Sykes S."/>
            <person name="Wortman J."/>
            <person name="Nusbaum C."/>
            <person name="Birren B."/>
        </authorList>
    </citation>
    <scope>NUCLEOTIDE SEQUENCE [LARGE SCALE GENOMIC DNA]</scope>
    <source>
        <strain evidence="5">ATCC 700633</strain>
    </source>
</reference>
<dbReference type="RefSeq" id="WP_006702491.1">
    <property type="nucleotide sequence ID" value="NZ_KI391971.1"/>
</dbReference>
<dbReference type="OrthoDB" id="9806267at2"/>
<dbReference type="eggNOG" id="COG0860">
    <property type="taxonomic scope" value="Bacteria"/>
</dbReference>
<dbReference type="Proteomes" id="UP000002939">
    <property type="component" value="Unassembled WGS sequence"/>
</dbReference>
<dbReference type="GO" id="GO:0030288">
    <property type="term" value="C:outer membrane-bounded periplasmic space"/>
    <property type="evidence" value="ECO:0007669"/>
    <property type="project" value="TreeGrafter"/>
</dbReference>
<dbReference type="HOGENOM" id="CLU_014322_1_0_9"/>
<dbReference type="PANTHER" id="PTHR30404">
    <property type="entry name" value="N-ACETYLMURAMOYL-L-ALANINE AMIDASE"/>
    <property type="match status" value="1"/>
</dbReference>
<accession>D0BJT1</accession>
<dbReference type="SMART" id="SM00646">
    <property type="entry name" value="Ami_3"/>
    <property type="match status" value="1"/>
</dbReference>
<dbReference type="SMART" id="SM00287">
    <property type="entry name" value="SH3b"/>
    <property type="match status" value="3"/>
</dbReference>
<keyword evidence="6" id="KW-1185">Reference proteome</keyword>
<dbReference type="STRING" id="626369.HMPREF0446_00216"/>
<dbReference type="SUPFAM" id="SSF53187">
    <property type="entry name" value="Zn-dependent exopeptidases"/>
    <property type="match status" value="1"/>
</dbReference>
<protein>
    <recommendedName>
        <fullName evidence="4">SH3b domain-containing protein</fullName>
    </recommendedName>
</protein>
<evidence type="ECO:0000256" key="3">
    <source>
        <dbReference type="SAM" id="Phobius"/>
    </source>
</evidence>
<keyword evidence="3" id="KW-1133">Transmembrane helix</keyword>
<keyword evidence="2" id="KW-0961">Cell wall biogenesis/degradation</keyword>
<dbReference type="AlphaFoldDB" id="D0BJT1"/>
<organism evidence="5 6">
    <name type="scientific">Granulicatella elegans ATCC 700633</name>
    <dbReference type="NCBI Taxonomy" id="626369"/>
    <lineage>
        <taxon>Bacteria</taxon>
        <taxon>Bacillati</taxon>
        <taxon>Bacillota</taxon>
        <taxon>Bacilli</taxon>
        <taxon>Lactobacillales</taxon>
        <taxon>Carnobacteriaceae</taxon>
        <taxon>Granulicatella</taxon>
    </lineage>
</organism>
<dbReference type="InterPro" id="IPR003646">
    <property type="entry name" value="SH3-like_bac-type"/>
</dbReference>
<evidence type="ECO:0000313" key="5">
    <source>
        <dbReference type="EMBL" id="EEW93334.1"/>
    </source>
</evidence>
<proteinExistence type="predicted"/>
<dbReference type="Pfam" id="PF08239">
    <property type="entry name" value="SH3_3"/>
    <property type="match status" value="2"/>
</dbReference>
<dbReference type="GO" id="GO:0071555">
    <property type="term" value="P:cell wall organization"/>
    <property type="evidence" value="ECO:0007669"/>
    <property type="project" value="UniProtKB-KW"/>
</dbReference>
<dbReference type="Pfam" id="PF01520">
    <property type="entry name" value="Amidase_3"/>
    <property type="match status" value="1"/>
</dbReference>
<keyword evidence="3" id="KW-0472">Membrane</keyword>
<evidence type="ECO:0000313" key="6">
    <source>
        <dbReference type="Proteomes" id="UP000002939"/>
    </source>
</evidence>
<evidence type="ECO:0000259" key="4">
    <source>
        <dbReference type="PROSITE" id="PS51781"/>
    </source>
</evidence>
<feature type="transmembrane region" description="Helical" evidence="3">
    <location>
        <begin position="12"/>
        <end position="34"/>
    </location>
</feature>
<gene>
    <name evidence="5" type="ORF">HMPREF0446_00216</name>
</gene>
<dbReference type="InterPro" id="IPR002508">
    <property type="entry name" value="MurNAc-LAA_cat"/>
</dbReference>
<dbReference type="EMBL" id="ACRF02000014">
    <property type="protein sequence ID" value="EEW93334.1"/>
    <property type="molecule type" value="Genomic_DNA"/>
</dbReference>
<dbReference type="CDD" id="cd02696">
    <property type="entry name" value="MurNAc-LAA"/>
    <property type="match status" value="1"/>
</dbReference>
<dbReference type="InterPro" id="IPR050695">
    <property type="entry name" value="N-acetylmuramoyl_amidase_3"/>
</dbReference>
<dbReference type="Gene3D" id="2.30.30.40">
    <property type="entry name" value="SH3 Domains"/>
    <property type="match status" value="3"/>
</dbReference>
<feature type="domain" description="SH3b" evidence="4">
    <location>
        <begin position="216"/>
        <end position="280"/>
    </location>
</feature>
<dbReference type="PROSITE" id="PS51781">
    <property type="entry name" value="SH3B"/>
    <property type="match status" value="1"/>
</dbReference>
<dbReference type="PANTHER" id="PTHR30404:SF0">
    <property type="entry name" value="N-ACETYLMURAMOYL-L-ALANINE AMIDASE AMIC"/>
    <property type="match status" value="1"/>
</dbReference>
<keyword evidence="3" id="KW-0812">Transmembrane</keyword>
<dbReference type="InterPro" id="IPR036028">
    <property type="entry name" value="SH3-like_dom_sf"/>
</dbReference>
<comment type="caution">
    <text evidence="5">The sequence shown here is derived from an EMBL/GenBank/DDBJ whole genome shotgun (WGS) entry which is preliminary data.</text>
</comment>
<reference evidence="5" key="1">
    <citation type="submission" date="2009-09" db="EMBL/GenBank/DDBJ databases">
        <authorList>
            <consortium name="The Broad Institute Genome Sequencing Platform"/>
            <person name="Ward D."/>
            <person name="Feldgarden M."/>
            <person name="Earl A."/>
            <person name="Young S.K."/>
            <person name="Zeng Q."/>
            <person name="Koehrsen M."/>
            <person name="Alvarado L."/>
            <person name="Berlin A."/>
            <person name="Bochicchio J."/>
            <person name="Borenstein D."/>
            <person name="Chapman S.B."/>
            <person name="Chen Z."/>
            <person name="Engels R."/>
            <person name="Freedman E."/>
            <person name="Gellesch M."/>
            <person name="Goldberg J."/>
            <person name="Griggs A."/>
            <person name="Gujja S."/>
            <person name="Heilman E."/>
            <person name="Heiman D."/>
            <person name="Hepburn T."/>
            <person name="Howarth C."/>
            <person name="Jen D."/>
            <person name="Larson L."/>
            <person name="Lewis B."/>
            <person name="Mehta T."/>
            <person name="Park D."/>
            <person name="Pearson M."/>
            <person name="Roberts A."/>
            <person name="Saif S."/>
            <person name="Shea T."/>
            <person name="Shenoy N."/>
            <person name="Sisk P."/>
            <person name="Stolte C."/>
            <person name="Sykes S."/>
            <person name="Thomson T."/>
            <person name="Walk T."/>
            <person name="White J."/>
            <person name="Yandava C."/>
            <person name="Sibley C.D."/>
            <person name="Field T.R."/>
            <person name="Grinwis M."/>
            <person name="Eshaghurshan C.S."/>
            <person name="Surette M.G."/>
            <person name="Haas B."/>
            <person name="Nusbaum C."/>
            <person name="Birren B."/>
        </authorList>
    </citation>
    <scope>NUCLEOTIDE SEQUENCE [LARGE SCALE GENOMIC DNA]</scope>
    <source>
        <strain evidence="5">ATCC 700633</strain>
    </source>
</reference>
<evidence type="ECO:0000256" key="1">
    <source>
        <dbReference type="ARBA" id="ARBA00022801"/>
    </source>
</evidence>
<dbReference type="Gene3D" id="3.40.630.40">
    <property type="entry name" value="Zn-dependent exopeptidases"/>
    <property type="match status" value="1"/>
</dbReference>